<dbReference type="InterPro" id="IPR036280">
    <property type="entry name" value="Multihaem_cyt_sf"/>
</dbReference>
<feature type="chain" id="PRO_5032935272" description="Tetrahaem cytochrome domain-containing protein" evidence="1">
    <location>
        <begin position="24"/>
        <end position="104"/>
    </location>
</feature>
<evidence type="ECO:0008006" key="4">
    <source>
        <dbReference type="Google" id="ProtNLM"/>
    </source>
</evidence>
<dbReference type="Gene3D" id="3.90.10.10">
    <property type="entry name" value="Cytochrome C3"/>
    <property type="match status" value="1"/>
</dbReference>
<protein>
    <recommendedName>
        <fullName evidence="4">Tetrahaem cytochrome domain-containing protein</fullName>
    </recommendedName>
</protein>
<comment type="caution">
    <text evidence="2">The sequence shown here is derived from an EMBL/GenBank/DDBJ whole genome shotgun (WGS) entry which is preliminary data.</text>
</comment>
<evidence type="ECO:0000313" key="2">
    <source>
        <dbReference type="EMBL" id="NDY95730.1"/>
    </source>
</evidence>
<dbReference type="SUPFAM" id="SSF48695">
    <property type="entry name" value="Multiheme cytochromes"/>
    <property type="match status" value="1"/>
</dbReference>
<sequence>MRKALLSLSLMAVLGLFMAPAMSSDQCVTCHQDQEENAVAAHTNCMACHSDGSEAHLENFKEHPAAVTNETCTNCHQPDEDFKAISAHGMDMECSSCHAIHEEE</sequence>
<proteinExistence type="predicted"/>
<evidence type="ECO:0000256" key="1">
    <source>
        <dbReference type="SAM" id="SignalP"/>
    </source>
</evidence>
<keyword evidence="1" id="KW-0732">Signal</keyword>
<accession>A0A845V0J2</accession>
<dbReference type="Proteomes" id="UP000484885">
    <property type="component" value="Unassembled WGS sequence"/>
</dbReference>
<reference evidence="2 3" key="1">
    <citation type="submission" date="2020-02" db="EMBL/GenBank/DDBJ databases">
        <authorList>
            <person name="Zhang X.-Y."/>
        </authorList>
    </citation>
    <scope>NUCLEOTIDE SEQUENCE [LARGE SCALE GENOMIC DNA]</scope>
    <source>
        <strain evidence="2 3">C33</strain>
    </source>
</reference>
<organism evidence="2 3">
    <name type="scientific">Wenzhouxiangella limi</name>
    <dbReference type="NCBI Taxonomy" id="2707351"/>
    <lineage>
        <taxon>Bacteria</taxon>
        <taxon>Pseudomonadati</taxon>
        <taxon>Pseudomonadota</taxon>
        <taxon>Gammaproteobacteria</taxon>
        <taxon>Chromatiales</taxon>
        <taxon>Wenzhouxiangellaceae</taxon>
        <taxon>Wenzhouxiangella</taxon>
    </lineage>
</organism>
<dbReference type="AlphaFoldDB" id="A0A845V0J2"/>
<name>A0A845V0J2_9GAMM</name>
<feature type="signal peptide" evidence="1">
    <location>
        <begin position="1"/>
        <end position="23"/>
    </location>
</feature>
<keyword evidence="3" id="KW-1185">Reference proteome</keyword>
<gene>
    <name evidence="2" type="ORF">G3I74_08325</name>
</gene>
<dbReference type="RefSeq" id="WP_164211119.1">
    <property type="nucleotide sequence ID" value="NZ_JAAGSC010000040.1"/>
</dbReference>
<evidence type="ECO:0000313" key="3">
    <source>
        <dbReference type="Proteomes" id="UP000484885"/>
    </source>
</evidence>
<dbReference type="EMBL" id="JAAGSC010000040">
    <property type="protein sequence ID" value="NDY95730.1"/>
    <property type="molecule type" value="Genomic_DNA"/>
</dbReference>